<dbReference type="AlphaFoldDB" id="A0A4Z2J6C3"/>
<proteinExistence type="predicted"/>
<evidence type="ECO:0000313" key="2">
    <source>
        <dbReference type="Proteomes" id="UP000314294"/>
    </source>
</evidence>
<dbReference type="Proteomes" id="UP000314294">
    <property type="component" value="Unassembled WGS sequence"/>
</dbReference>
<comment type="caution">
    <text evidence="1">The sequence shown here is derived from an EMBL/GenBank/DDBJ whole genome shotgun (WGS) entry which is preliminary data.</text>
</comment>
<sequence length="358" mass="39047">MDKRGVEISAVPAVPHLKATSTDHPLDEVVAKLHPLKARLGGGDGVEDGCIYLIHILLGVKRGKLADDTLRGERRCGRVTRADCASPVQTPACSQCGYAAAVSRRCARAAGAKLWASWRDVFSEGHIENHQGLSWHGGVGEGVTAAVRPDSALQVRPVPYRMHRLVPGQRADGEAFRISQGDCQVILSSRSRPTENHSDNKLFSVPFSSINCSHNKKRLLCTPKTKKCMNSKLFDSGGGGYLSLVSYVGNGATTRASISSMPVTPPRIGVEYQRQLLTSEAFSATLRTARLRQHHTLLRKAQLVTEYGVTPPRTRPPLNSRNLFNQSEYSCSRRVLRSTPEVNAGKSRASFRCVLQGN</sequence>
<accession>A0A4Z2J6C3</accession>
<name>A0A4Z2J6C3_9TELE</name>
<reference evidence="1 2" key="1">
    <citation type="submission" date="2019-03" db="EMBL/GenBank/DDBJ databases">
        <title>First draft genome of Liparis tanakae, snailfish: a comprehensive survey of snailfish specific genes.</title>
        <authorList>
            <person name="Kim W."/>
            <person name="Song I."/>
            <person name="Jeong J.-H."/>
            <person name="Kim D."/>
            <person name="Kim S."/>
            <person name="Ryu S."/>
            <person name="Song J.Y."/>
            <person name="Lee S.K."/>
        </authorList>
    </citation>
    <scope>NUCLEOTIDE SEQUENCE [LARGE SCALE GENOMIC DNA]</scope>
    <source>
        <tissue evidence="1">Muscle</tissue>
    </source>
</reference>
<keyword evidence="2" id="KW-1185">Reference proteome</keyword>
<dbReference type="EMBL" id="SRLO01000023">
    <property type="protein sequence ID" value="TNN85042.1"/>
    <property type="molecule type" value="Genomic_DNA"/>
</dbReference>
<gene>
    <name evidence="1" type="ORF">EYF80_004696</name>
</gene>
<organism evidence="1 2">
    <name type="scientific">Liparis tanakae</name>
    <name type="common">Tanaka's snailfish</name>
    <dbReference type="NCBI Taxonomy" id="230148"/>
    <lineage>
        <taxon>Eukaryota</taxon>
        <taxon>Metazoa</taxon>
        <taxon>Chordata</taxon>
        <taxon>Craniata</taxon>
        <taxon>Vertebrata</taxon>
        <taxon>Euteleostomi</taxon>
        <taxon>Actinopterygii</taxon>
        <taxon>Neopterygii</taxon>
        <taxon>Teleostei</taxon>
        <taxon>Neoteleostei</taxon>
        <taxon>Acanthomorphata</taxon>
        <taxon>Eupercaria</taxon>
        <taxon>Perciformes</taxon>
        <taxon>Cottioidei</taxon>
        <taxon>Cottales</taxon>
        <taxon>Liparidae</taxon>
        <taxon>Liparis</taxon>
    </lineage>
</organism>
<evidence type="ECO:0000313" key="1">
    <source>
        <dbReference type="EMBL" id="TNN85042.1"/>
    </source>
</evidence>
<protein>
    <submittedName>
        <fullName evidence="1">Uncharacterized protein</fullName>
    </submittedName>
</protein>